<comment type="caution">
    <text evidence="4">The sequence shown here is derived from an EMBL/GenBank/DDBJ whole genome shotgun (WGS) entry which is preliminary data.</text>
</comment>
<reference evidence="4 5" key="1">
    <citation type="submission" date="2018-06" db="EMBL/GenBank/DDBJ databases">
        <title>Genomic Encyclopedia of Type Strains, Phase IV (KMG-IV): sequencing the most valuable type-strain genomes for metagenomic binning, comparative biology and taxonomic classification.</title>
        <authorList>
            <person name="Goeker M."/>
        </authorList>
    </citation>
    <scope>NUCLEOTIDE SEQUENCE [LARGE SCALE GENOMIC DNA]</scope>
    <source>
        <strain evidence="4 5">DSM 24032</strain>
    </source>
</reference>
<organism evidence="4 5">
    <name type="scientific">Arenicella xantha</name>
    <dbReference type="NCBI Taxonomy" id="644221"/>
    <lineage>
        <taxon>Bacteria</taxon>
        <taxon>Pseudomonadati</taxon>
        <taxon>Pseudomonadota</taxon>
        <taxon>Gammaproteobacteria</taxon>
        <taxon>Arenicellales</taxon>
        <taxon>Arenicellaceae</taxon>
        <taxon>Arenicella</taxon>
    </lineage>
</organism>
<evidence type="ECO:0000313" key="5">
    <source>
        <dbReference type="Proteomes" id="UP000253083"/>
    </source>
</evidence>
<dbReference type="Proteomes" id="UP000253083">
    <property type="component" value="Unassembled WGS sequence"/>
</dbReference>
<dbReference type="GO" id="GO:0005829">
    <property type="term" value="C:cytosol"/>
    <property type="evidence" value="ECO:0007669"/>
    <property type="project" value="TreeGrafter"/>
</dbReference>
<dbReference type="InterPro" id="IPR024930">
    <property type="entry name" value="Skp_dom_sf"/>
</dbReference>
<dbReference type="RefSeq" id="WP_113953748.1">
    <property type="nucleotide sequence ID" value="NZ_QNRT01000002.1"/>
</dbReference>
<proteinExistence type="inferred from homology"/>
<evidence type="ECO:0000256" key="1">
    <source>
        <dbReference type="ARBA" id="ARBA00009091"/>
    </source>
</evidence>
<dbReference type="AlphaFoldDB" id="A0A395JQE5"/>
<dbReference type="InParanoid" id="A0A395JQE5"/>
<accession>A0A395JQE5</accession>
<dbReference type="PANTHER" id="PTHR35089:SF1">
    <property type="entry name" value="CHAPERONE PROTEIN SKP"/>
    <property type="match status" value="1"/>
</dbReference>
<keyword evidence="2 3" id="KW-0732">Signal</keyword>
<dbReference type="SMART" id="SM00935">
    <property type="entry name" value="OmpH"/>
    <property type="match status" value="1"/>
</dbReference>
<comment type="similarity">
    <text evidence="1">Belongs to the Skp family.</text>
</comment>
<evidence type="ECO:0000313" key="4">
    <source>
        <dbReference type="EMBL" id="RBP50940.1"/>
    </source>
</evidence>
<protein>
    <submittedName>
        <fullName evidence="4">Periplasmic chaperone for outer membrane proteins Skp</fullName>
    </submittedName>
</protein>
<name>A0A395JQE5_9GAMM</name>
<feature type="chain" id="PRO_5017416076" evidence="3">
    <location>
        <begin position="23"/>
        <end position="168"/>
    </location>
</feature>
<evidence type="ECO:0000256" key="2">
    <source>
        <dbReference type="ARBA" id="ARBA00022729"/>
    </source>
</evidence>
<gene>
    <name evidence="4" type="ORF">DFR28_102357</name>
</gene>
<dbReference type="Pfam" id="PF03938">
    <property type="entry name" value="OmpH"/>
    <property type="match status" value="1"/>
</dbReference>
<dbReference type="PANTHER" id="PTHR35089">
    <property type="entry name" value="CHAPERONE PROTEIN SKP"/>
    <property type="match status" value="1"/>
</dbReference>
<sequence>MLKRSLIIVAAFAAVFQTAIVAAEVKIGVYDARKILESLPSVQKEFKNLNAEFEPKQKEIAEKQQALLKLKEDIEKNAGTIYSEADLQAKQLEWQSKRRELQLYAEDTERLFNVRRNEAIRKFQTSVDSEVTEVAKEEGFDLILRSGVMFASPKVDITDKVLKRMSSK</sequence>
<evidence type="ECO:0000256" key="3">
    <source>
        <dbReference type="SAM" id="SignalP"/>
    </source>
</evidence>
<dbReference type="OrthoDB" id="5294628at2"/>
<dbReference type="Gene3D" id="3.30.910.20">
    <property type="entry name" value="Skp domain"/>
    <property type="match status" value="1"/>
</dbReference>
<dbReference type="GO" id="GO:0051082">
    <property type="term" value="F:unfolded protein binding"/>
    <property type="evidence" value="ECO:0007669"/>
    <property type="project" value="InterPro"/>
</dbReference>
<keyword evidence="5" id="KW-1185">Reference proteome</keyword>
<dbReference type="InterPro" id="IPR005632">
    <property type="entry name" value="Chaperone_Skp"/>
</dbReference>
<dbReference type="GO" id="GO:0050821">
    <property type="term" value="P:protein stabilization"/>
    <property type="evidence" value="ECO:0007669"/>
    <property type="project" value="TreeGrafter"/>
</dbReference>
<dbReference type="EMBL" id="QNRT01000002">
    <property type="protein sequence ID" value="RBP50940.1"/>
    <property type="molecule type" value="Genomic_DNA"/>
</dbReference>
<feature type="signal peptide" evidence="3">
    <location>
        <begin position="1"/>
        <end position="22"/>
    </location>
</feature>
<dbReference type="SUPFAM" id="SSF111384">
    <property type="entry name" value="OmpH-like"/>
    <property type="match status" value="1"/>
</dbReference>